<keyword evidence="3" id="KW-1185">Reference proteome</keyword>
<name>A0A0D8ZLA9_9CYAN</name>
<keyword evidence="1" id="KW-0802">TPR repeat</keyword>
<dbReference type="SUPFAM" id="SSF48452">
    <property type="entry name" value="TPR-like"/>
    <property type="match status" value="1"/>
</dbReference>
<dbReference type="AlphaFoldDB" id="A0A0D8ZLA9"/>
<feature type="repeat" description="TPR" evidence="1">
    <location>
        <begin position="10"/>
        <end position="43"/>
    </location>
</feature>
<evidence type="ECO:0000313" key="2">
    <source>
        <dbReference type="EMBL" id="KJH69525.1"/>
    </source>
</evidence>
<accession>A0A0D8ZLA9</accession>
<sequence length="61" mass="6792">QALRLQPDLAEAYGNRGLLYAETGNKQAALSDLHQAAQLFAKQGEQESYQQTLGFIQQIQQ</sequence>
<dbReference type="PROSITE" id="PS50005">
    <property type="entry name" value="TPR"/>
    <property type="match status" value="1"/>
</dbReference>
<dbReference type="Gene3D" id="1.25.40.10">
    <property type="entry name" value="Tetratricopeptide repeat domain"/>
    <property type="match status" value="1"/>
</dbReference>
<evidence type="ECO:0000256" key="1">
    <source>
        <dbReference type="PROSITE-ProRule" id="PRU00339"/>
    </source>
</evidence>
<dbReference type="InterPro" id="IPR011990">
    <property type="entry name" value="TPR-like_helical_dom_sf"/>
</dbReference>
<gene>
    <name evidence="2" type="ORF">UH38_23220</name>
</gene>
<feature type="non-terminal residue" evidence="2">
    <location>
        <position position="1"/>
    </location>
</feature>
<dbReference type="Proteomes" id="UP000032452">
    <property type="component" value="Unassembled WGS sequence"/>
</dbReference>
<reference evidence="2 3" key="1">
    <citation type="submission" date="2015-02" db="EMBL/GenBank/DDBJ databases">
        <title>Draft genome of a novel marine cyanobacterium (Chroococcales) isolated from South Atlantic Ocean.</title>
        <authorList>
            <person name="Rigonato J."/>
            <person name="Alvarenga D.O."/>
            <person name="Branco L.H."/>
            <person name="Varani A.M."/>
            <person name="Brandini F.P."/>
            <person name="Fiore M.F."/>
        </authorList>
    </citation>
    <scope>NUCLEOTIDE SEQUENCE [LARGE SCALE GENOMIC DNA]</scope>
    <source>
        <strain evidence="2 3">CENA595</strain>
    </source>
</reference>
<dbReference type="InterPro" id="IPR019734">
    <property type="entry name" value="TPR_rpt"/>
</dbReference>
<organism evidence="2 3">
    <name type="scientific">Aliterella atlantica CENA595</name>
    <dbReference type="NCBI Taxonomy" id="1618023"/>
    <lineage>
        <taxon>Bacteria</taxon>
        <taxon>Bacillati</taxon>
        <taxon>Cyanobacteriota</taxon>
        <taxon>Cyanophyceae</taxon>
        <taxon>Chroococcidiopsidales</taxon>
        <taxon>Aliterellaceae</taxon>
        <taxon>Aliterella</taxon>
    </lineage>
</organism>
<comment type="caution">
    <text evidence="2">The sequence shown here is derived from an EMBL/GenBank/DDBJ whole genome shotgun (WGS) entry which is preliminary data.</text>
</comment>
<protein>
    <submittedName>
        <fullName evidence="2">Uncharacterized protein</fullName>
    </submittedName>
</protein>
<dbReference type="EMBL" id="JYON01000040">
    <property type="protein sequence ID" value="KJH69525.1"/>
    <property type="molecule type" value="Genomic_DNA"/>
</dbReference>
<proteinExistence type="predicted"/>
<evidence type="ECO:0000313" key="3">
    <source>
        <dbReference type="Proteomes" id="UP000032452"/>
    </source>
</evidence>